<evidence type="ECO:0000256" key="1">
    <source>
        <dbReference type="ARBA" id="ARBA00000798"/>
    </source>
</evidence>
<dbReference type="PANTHER" id="PTHR18896">
    <property type="entry name" value="PHOSPHOLIPASE D"/>
    <property type="match status" value="1"/>
</dbReference>
<evidence type="ECO:0000256" key="5">
    <source>
        <dbReference type="ARBA" id="ARBA00022801"/>
    </source>
</evidence>
<keyword evidence="3" id="KW-0479">Metal-binding</keyword>
<dbReference type="PANTHER" id="PTHR18896:SF138">
    <property type="entry name" value="PHOSPHOLIPASE D"/>
    <property type="match status" value="1"/>
</dbReference>
<dbReference type="AlphaFoldDB" id="R7VZ10"/>
<evidence type="ECO:0000256" key="4">
    <source>
        <dbReference type="ARBA" id="ARBA00022737"/>
    </source>
</evidence>
<reference evidence="9" key="1">
    <citation type="submission" date="2015-06" db="UniProtKB">
        <authorList>
            <consortium name="EnsemblPlants"/>
        </authorList>
    </citation>
    <scope>IDENTIFICATION</scope>
</reference>
<dbReference type="GO" id="GO:0005886">
    <property type="term" value="C:plasma membrane"/>
    <property type="evidence" value="ECO:0007669"/>
    <property type="project" value="TreeGrafter"/>
</dbReference>
<organism evidence="9">
    <name type="scientific">Aegilops tauschii</name>
    <name type="common">Tausch's goatgrass</name>
    <name type="synonym">Aegilops squarrosa</name>
    <dbReference type="NCBI Taxonomy" id="37682"/>
    <lineage>
        <taxon>Eukaryota</taxon>
        <taxon>Viridiplantae</taxon>
        <taxon>Streptophyta</taxon>
        <taxon>Embryophyta</taxon>
        <taxon>Tracheophyta</taxon>
        <taxon>Spermatophyta</taxon>
        <taxon>Magnoliopsida</taxon>
        <taxon>Liliopsida</taxon>
        <taxon>Poales</taxon>
        <taxon>Poaceae</taxon>
        <taxon>BOP clade</taxon>
        <taxon>Pooideae</taxon>
        <taxon>Triticodae</taxon>
        <taxon>Triticeae</taxon>
        <taxon>Triticinae</taxon>
        <taxon>Aegilops</taxon>
    </lineage>
</organism>
<dbReference type="Pfam" id="PF12357">
    <property type="entry name" value="PLD_C"/>
    <property type="match status" value="1"/>
</dbReference>
<dbReference type="GO" id="GO:0009395">
    <property type="term" value="P:phospholipid catabolic process"/>
    <property type="evidence" value="ECO:0007669"/>
    <property type="project" value="TreeGrafter"/>
</dbReference>
<comment type="catalytic activity">
    <reaction evidence="1">
        <text>a 1,2-diacyl-sn-glycero-3-phosphocholine + H2O = a 1,2-diacyl-sn-glycero-3-phosphate + choline + H(+)</text>
        <dbReference type="Rhea" id="RHEA:14445"/>
        <dbReference type="ChEBI" id="CHEBI:15354"/>
        <dbReference type="ChEBI" id="CHEBI:15377"/>
        <dbReference type="ChEBI" id="CHEBI:15378"/>
        <dbReference type="ChEBI" id="CHEBI:57643"/>
        <dbReference type="ChEBI" id="CHEBI:58608"/>
        <dbReference type="EC" id="3.1.4.4"/>
    </reaction>
</comment>
<dbReference type="InterPro" id="IPR001736">
    <property type="entry name" value="PLipase_D/transphosphatidylase"/>
</dbReference>
<keyword evidence="4" id="KW-0677">Repeat</keyword>
<dbReference type="EnsemblPlants" id="EMT01199">
    <property type="protein sequence ID" value="EMT01199"/>
    <property type="gene ID" value="F775_00103"/>
</dbReference>
<dbReference type="InterPro" id="IPR015679">
    <property type="entry name" value="PLipase_D_fam"/>
</dbReference>
<dbReference type="PROSITE" id="PS50035">
    <property type="entry name" value="PLD"/>
    <property type="match status" value="1"/>
</dbReference>
<evidence type="ECO:0000256" key="3">
    <source>
        <dbReference type="ARBA" id="ARBA00022723"/>
    </source>
</evidence>
<keyword evidence="6" id="KW-0106">Calcium</keyword>
<sequence>MIPGAEGVTLGELLKRKADEGVAVLVMPWQDKTSVPFLGNTGVMKTHDEQTRAFFHGTNVRCFLCPRDAEAALTLVQSIEISTEFTHHQKTVTLDAATPGTADARHVVSFIGGIDLCDGRIIILNDFYLTGCEVFDQVRRREPHAVPGARHDLLQRLHAEQPQARLPGARRAEGAVARLDDEYVIVGSANLNERSLAGNRDSEIAQGSYQPAHLNGPGGGRARGLVHGFRMSLWHEHLMSHMCAGAGEDVFLEPESAECVGAVRRAAEALWDAYTRDRVEDLRGHLLPFPISVSEFGEVADRTADGCFPDTRAPVKGRKSATLPAILTT</sequence>
<dbReference type="GO" id="GO:0004630">
    <property type="term" value="F:phospholipase D activity"/>
    <property type="evidence" value="ECO:0007669"/>
    <property type="project" value="UniProtKB-EC"/>
</dbReference>
<dbReference type="GO" id="GO:0046872">
    <property type="term" value="F:metal ion binding"/>
    <property type="evidence" value="ECO:0007669"/>
    <property type="project" value="UniProtKB-KW"/>
</dbReference>
<keyword evidence="8" id="KW-0443">Lipid metabolism</keyword>
<keyword evidence="5" id="KW-0378">Hydrolase</keyword>
<accession>R7VZ10</accession>
<evidence type="ECO:0000256" key="8">
    <source>
        <dbReference type="ARBA" id="ARBA00023098"/>
    </source>
</evidence>
<proteinExistence type="predicted"/>
<dbReference type="EC" id="3.1.4.4" evidence="2"/>
<evidence type="ECO:0000313" key="9">
    <source>
        <dbReference type="EnsemblPlants" id="EMT01199"/>
    </source>
</evidence>
<keyword evidence="7" id="KW-0442">Lipid degradation</keyword>
<dbReference type="InterPro" id="IPR024632">
    <property type="entry name" value="PLipase_D_C"/>
</dbReference>
<evidence type="ECO:0000256" key="2">
    <source>
        <dbReference type="ARBA" id="ARBA00012027"/>
    </source>
</evidence>
<name>R7VZ10_AEGTA</name>
<evidence type="ECO:0000256" key="7">
    <source>
        <dbReference type="ARBA" id="ARBA00022963"/>
    </source>
</evidence>
<evidence type="ECO:0000256" key="6">
    <source>
        <dbReference type="ARBA" id="ARBA00022837"/>
    </source>
</evidence>
<protein>
    <recommendedName>
        <fullName evidence="2">phospholipase D</fullName>
        <ecNumber evidence="2">3.1.4.4</ecNumber>
    </recommendedName>
</protein>
<dbReference type="SUPFAM" id="SSF56024">
    <property type="entry name" value="Phospholipase D/nuclease"/>
    <property type="match status" value="1"/>
</dbReference>